<name>A0A7C9HTR9_9DEIO</name>
<gene>
    <name evidence="2" type="ORF">GO986_18805</name>
</gene>
<dbReference type="EMBL" id="WQLB01000034">
    <property type="protein sequence ID" value="MVN88793.1"/>
    <property type="molecule type" value="Genomic_DNA"/>
</dbReference>
<proteinExistence type="predicted"/>
<evidence type="ECO:0000313" key="3">
    <source>
        <dbReference type="Proteomes" id="UP000483286"/>
    </source>
</evidence>
<feature type="compositionally biased region" description="Basic residues" evidence="1">
    <location>
        <begin position="155"/>
        <end position="165"/>
    </location>
</feature>
<evidence type="ECO:0000256" key="1">
    <source>
        <dbReference type="SAM" id="MobiDB-lite"/>
    </source>
</evidence>
<protein>
    <submittedName>
        <fullName evidence="2">Uncharacterized protein</fullName>
    </submittedName>
</protein>
<reference evidence="2 3" key="1">
    <citation type="submission" date="2019-12" db="EMBL/GenBank/DDBJ databases">
        <title>Deinococcus sp. HMF7620 Genome sequencing and assembly.</title>
        <authorList>
            <person name="Kang H."/>
            <person name="Kim H."/>
            <person name="Joh K."/>
        </authorList>
    </citation>
    <scope>NUCLEOTIDE SEQUENCE [LARGE SCALE GENOMIC DNA]</scope>
    <source>
        <strain evidence="2 3">HMF7620</strain>
    </source>
</reference>
<keyword evidence="3" id="KW-1185">Reference proteome</keyword>
<dbReference type="Proteomes" id="UP000483286">
    <property type="component" value="Unassembled WGS sequence"/>
</dbReference>
<accession>A0A7C9HTR9</accession>
<sequence length="533" mass="57994">MSSEQSERVNGFVDFNSFLAWEMASSDTIDLKKIYCDVAGGLNPGLLLSQLLYWRMPSRYNPTKLTINREGRRWLAKADKDWYAEIRLSKEEALTARRILEARNLITCKVWKYAGITTNHISINEPEFLAALAAMINIPEEVRNAGPMNKAVRIGAKRPGSRPRKPTKEPALETGASGDETSGEQIGNTEKSDSRIRKSRIPEYGKVGFPNMENPNSRMRESGIPYTETTTQITSENTAETPSEKNIIIVSNSDQSNEAWDDDDARLFEATATPSESDDSSTELEAEGPFVTDQDGTRPLGGEVVTATSTEQVPAAAAAAPVETVDNRWAVQRLQAIDPEALAARAVREATTHTVLRRAMSCSDVTRLGHMHDQLAFALGATATGQPITRQLYLRLTDQEIEQAIVAARLDATQGVQGFNSLAYFALDALVGYPPSLETLTKTKRRSSSASPGTALGAAYEVKGAAAKAVATPHPDELPAGDFAPGRVWRRKADAAELTFVKLDGMKAHMLGSDGIQVITIVQLTSQCTVLPA</sequence>
<organism evidence="2 3">
    <name type="scientific">Deinococcus arboris</name>
    <dbReference type="NCBI Taxonomy" id="2682977"/>
    <lineage>
        <taxon>Bacteria</taxon>
        <taxon>Thermotogati</taxon>
        <taxon>Deinococcota</taxon>
        <taxon>Deinococci</taxon>
        <taxon>Deinococcales</taxon>
        <taxon>Deinococcaceae</taxon>
        <taxon>Deinococcus</taxon>
    </lineage>
</organism>
<comment type="caution">
    <text evidence="2">The sequence shown here is derived from an EMBL/GenBank/DDBJ whole genome shotgun (WGS) entry which is preliminary data.</text>
</comment>
<feature type="compositionally biased region" description="Polar residues" evidence="1">
    <location>
        <begin position="179"/>
        <end position="189"/>
    </location>
</feature>
<feature type="compositionally biased region" description="Acidic residues" evidence="1">
    <location>
        <begin position="276"/>
        <end position="286"/>
    </location>
</feature>
<evidence type="ECO:0000313" key="2">
    <source>
        <dbReference type="EMBL" id="MVN88793.1"/>
    </source>
</evidence>
<dbReference type="RefSeq" id="WP_157460924.1">
    <property type="nucleotide sequence ID" value="NZ_WQLB01000034.1"/>
</dbReference>
<feature type="compositionally biased region" description="Basic and acidic residues" evidence="1">
    <location>
        <begin position="190"/>
        <end position="203"/>
    </location>
</feature>
<feature type="region of interest" description="Disordered" evidence="1">
    <location>
        <begin position="272"/>
        <end position="299"/>
    </location>
</feature>
<feature type="region of interest" description="Disordered" evidence="1">
    <location>
        <begin position="149"/>
        <end position="222"/>
    </location>
</feature>
<dbReference type="AlphaFoldDB" id="A0A7C9HTR9"/>